<dbReference type="Pfam" id="PF15420">
    <property type="entry name" value="Abhydrolase_9_N"/>
    <property type="match status" value="1"/>
</dbReference>
<keyword evidence="1" id="KW-0812">Transmembrane</keyword>
<dbReference type="InterPro" id="IPR027788">
    <property type="entry name" value="Alpha/beta-hydrolase_N_dom"/>
</dbReference>
<sequence>MRSSISRLFGSLSTIGLLFGFLFFAASLTPSLMPRSYVIQGALSGVCSAIGYLFGVWLVWLYGYLQLPVWRDAPRAVKAAVIAAGLLISVYFISLSTGWQNSIRSLWGMDRIESAEPFKLALIAALIFIIALIAGRLFYFTWLAVSRWLAKFVPPRISNVVGGFVALALFWSAVEGVLLRAALHVADSSFQKVDALIEDKVPMPLDPGQTGSSASLVAWDGLGRQGRSFIASGPAATDIEAFWKEPARKPVRVYVGLNNTDTIDKRAKLALEELKRQDAFSRPLLVVVVPTGTGWVDEAAIDTLEYLHHGDVASVAVQYSYLASWLSLMVEPEYGAESAKALFREVYRHWTALPHDKRPKLYLYGLSLGALNSQLSVDFFDIVGDPFQGALWSGPPFASRMWTSVTANRDPQTPAWLPRFRDGSIIRFTSQKNALDIAGATWGAMRIVYLQYASDPITFFDIRSSYREPDWMKSPRGPDVSPGIVWIPGLTMLQLAFDMAIATTSPMGYGHVYAPQHYIDAWIAVTAPTIDQDHVESLKRHFDYMLDLDESKGG</sequence>
<proteinExistence type="predicted"/>
<evidence type="ECO:0000313" key="5">
    <source>
        <dbReference type="Proteomes" id="UP000633219"/>
    </source>
</evidence>
<dbReference type="PIRSF" id="PIRSF007542">
    <property type="entry name" value="UCP007542"/>
    <property type="match status" value="1"/>
</dbReference>
<feature type="domain" description="Alpha/beta-hydrolase N-terminal" evidence="3">
    <location>
        <begin position="28"/>
        <end position="234"/>
    </location>
</feature>
<dbReference type="EMBL" id="JAEQNC010000022">
    <property type="protein sequence ID" value="MBL0375338.1"/>
    <property type="molecule type" value="Genomic_DNA"/>
</dbReference>
<dbReference type="InterPro" id="IPR012037">
    <property type="entry name" value="Alpha/beta-hydrolase_fam"/>
</dbReference>
<feature type="transmembrane region" description="Helical" evidence="1">
    <location>
        <begin position="77"/>
        <end position="100"/>
    </location>
</feature>
<feature type="transmembrane region" description="Helical" evidence="1">
    <location>
        <begin position="37"/>
        <end position="65"/>
    </location>
</feature>
<feature type="domain" description="Alpha/beta-hydrolase catalytic" evidence="2">
    <location>
        <begin position="251"/>
        <end position="532"/>
    </location>
</feature>
<comment type="caution">
    <text evidence="4">The sequence shown here is derived from an EMBL/GenBank/DDBJ whole genome shotgun (WGS) entry which is preliminary data.</text>
</comment>
<protein>
    <submittedName>
        <fullName evidence="4">Alpha/beta-hydrolase family protein</fullName>
    </submittedName>
</protein>
<dbReference type="Pfam" id="PF10081">
    <property type="entry name" value="Abhydrolase_9"/>
    <property type="match status" value="1"/>
</dbReference>
<dbReference type="RefSeq" id="WP_201663886.1">
    <property type="nucleotide sequence ID" value="NZ_JAEQNC010000022.1"/>
</dbReference>
<dbReference type="AlphaFoldDB" id="A0A937CRE3"/>
<keyword evidence="1" id="KW-0472">Membrane</keyword>
<reference evidence="4" key="1">
    <citation type="submission" date="2021-01" db="EMBL/GenBank/DDBJ databases">
        <title>Rhizobium sp. strain KVB221 16S ribosomal RNA gene Genome sequencing and assembly.</title>
        <authorList>
            <person name="Kang M."/>
        </authorList>
    </citation>
    <scope>NUCLEOTIDE SEQUENCE</scope>
    <source>
        <strain evidence="4">KVB221</strain>
    </source>
</reference>
<name>A0A937CRE3_9HYPH</name>
<organism evidence="4 5">
    <name type="scientific">Rhizobium setariae</name>
    <dbReference type="NCBI Taxonomy" id="2801340"/>
    <lineage>
        <taxon>Bacteria</taxon>
        <taxon>Pseudomonadati</taxon>
        <taxon>Pseudomonadota</taxon>
        <taxon>Alphaproteobacteria</taxon>
        <taxon>Hyphomicrobiales</taxon>
        <taxon>Rhizobiaceae</taxon>
        <taxon>Rhizobium/Agrobacterium group</taxon>
        <taxon>Rhizobium</taxon>
    </lineage>
</organism>
<evidence type="ECO:0000256" key="1">
    <source>
        <dbReference type="SAM" id="Phobius"/>
    </source>
</evidence>
<evidence type="ECO:0000259" key="3">
    <source>
        <dbReference type="Pfam" id="PF15420"/>
    </source>
</evidence>
<feature type="transmembrane region" description="Helical" evidence="1">
    <location>
        <begin position="120"/>
        <end position="145"/>
    </location>
</feature>
<dbReference type="InterPro" id="IPR027787">
    <property type="entry name" value="Alpha/beta-hydrolase_catalytic"/>
</dbReference>
<dbReference type="Proteomes" id="UP000633219">
    <property type="component" value="Unassembled WGS sequence"/>
</dbReference>
<keyword evidence="1" id="KW-1133">Transmembrane helix</keyword>
<keyword evidence="5" id="KW-1185">Reference proteome</keyword>
<gene>
    <name evidence="4" type="ORF">JJB09_25305</name>
</gene>
<accession>A0A937CRE3</accession>
<feature type="transmembrane region" description="Helical" evidence="1">
    <location>
        <begin position="157"/>
        <end position="174"/>
    </location>
</feature>
<evidence type="ECO:0000313" key="4">
    <source>
        <dbReference type="EMBL" id="MBL0375338.1"/>
    </source>
</evidence>
<evidence type="ECO:0000259" key="2">
    <source>
        <dbReference type="Pfam" id="PF10081"/>
    </source>
</evidence>